<evidence type="ECO:0000313" key="2">
    <source>
        <dbReference type="EMBL" id="ADU48355.1"/>
    </source>
</evidence>
<feature type="transmembrane region" description="Helical" evidence="1">
    <location>
        <begin position="40"/>
        <end position="59"/>
    </location>
</feature>
<reference evidence="2 3" key="1">
    <citation type="journal article" date="2010" name="Stand. Genomic Sci.">
        <title>Complete genome sequence of Intrasporangium calvum type strain (7 KIP).</title>
        <authorList>
            <person name="Del Rio T.G."/>
            <person name="Chertkov O."/>
            <person name="Yasawong M."/>
            <person name="Lucas S."/>
            <person name="Deshpande S."/>
            <person name="Cheng J.F."/>
            <person name="Detter C."/>
            <person name="Tapia R."/>
            <person name="Han C."/>
            <person name="Goodwin L."/>
            <person name="Pitluck S."/>
            <person name="Liolios K."/>
            <person name="Ivanova N."/>
            <person name="Mavromatis K."/>
            <person name="Pati A."/>
            <person name="Chen A."/>
            <person name="Palaniappan K."/>
            <person name="Land M."/>
            <person name="Hauser L."/>
            <person name="Chang Y.J."/>
            <person name="Jeffries C.D."/>
            <person name="Rohde M."/>
            <person name="Pukall R."/>
            <person name="Sikorski J."/>
            <person name="Goker M."/>
            <person name="Woyke T."/>
            <person name="Bristow J."/>
            <person name="Eisen J.A."/>
            <person name="Markowitz V."/>
            <person name="Hugenholtz P."/>
            <person name="Kyrpides N.C."/>
            <person name="Klenk H.P."/>
            <person name="Lapidus A."/>
        </authorList>
    </citation>
    <scope>NUCLEOTIDE SEQUENCE [LARGE SCALE GENOMIC DNA]</scope>
    <source>
        <strain evidence="3">ATCC 23552 / DSM 43043 / JCM 3097 / NBRC 12989 / 7 KIP</strain>
    </source>
</reference>
<organism evidence="2 3">
    <name type="scientific">Intrasporangium calvum (strain ATCC 23552 / DSM 43043 / JCM 3097 / NBRC 12989 / NCIMB 10167 / NRRL B-3866 / 7 KIP)</name>
    <dbReference type="NCBI Taxonomy" id="710696"/>
    <lineage>
        <taxon>Bacteria</taxon>
        <taxon>Bacillati</taxon>
        <taxon>Actinomycetota</taxon>
        <taxon>Actinomycetes</taxon>
        <taxon>Micrococcales</taxon>
        <taxon>Intrasporangiaceae</taxon>
        <taxon>Intrasporangium</taxon>
    </lineage>
</organism>
<dbReference type="EMBL" id="CP002343">
    <property type="protein sequence ID" value="ADU48355.1"/>
    <property type="molecule type" value="Genomic_DNA"/>
</dbReference>
<dbReference type="AlphaFoldDB" id="E6SB67"/>
<dbReference type="Proteomes" id="UP000008914">
    <property type="component" value="Chromosome"/>
</dbReference>
<keyword evidence="1" id="KW-0812">Transmembrane</keyword>
<accession>E6SB67</accession>
<sequence>MNPPALPPAPHWRPTTIGALVAGGMIVLSFLVGATLGHGGFPALLVVGLPSVLGAVVAFSRPPLRPYAAGFLVAWFATLVIVVVAYVVLVAALSEPGA</sequence>
<protein>
    <submittedName>
        <fullName evidence="2">Uncharacterized protein</fullName>
    </submittedName>
</protein>
<keyword evidence="1" id="KW-0472">Membrane</keyword>
<dbReference type="HOGENOM" id="CLU_2329967_0_0_11"/>
<gene>
    <name evidence="2" type="ordered locus">Intca_1843</name>
</gene>
<dbReference type="KEGG" id="ica:Intca_1843"/>
<evidence type="ECO:0000256" key="1">
    <source>
        <dbReference type="SAM" id="Phobius"/>
    </source>
</evidence>
<dbReference type="RefSeq" id="WP_013492670.1">
    <property type="nucleotide sequence ID" value="NC_014830.1"/>
</dbReference>
<keyword evidence="3" id="KW-1185">Reference proteome</keyword>
<feature type="transmembrane region" description="Helical" evidence="1">
    <location>
        <begin position="71"/>
        <end position="93"/>
    </location>
</feature>
<evidence type="ECO:0000313" key="3">
    <source>
        <dbReference type="Proteomes" id="UP000008914"/>
    </source>
</evidence>
<dbReference type="STRING" id="710696.Intca_1843"/>
<proteinExistence type="predicted"/>
<keyword evidence="1" id="KW-1133">Transmembrane helix</keyword>
<name>E6SB67_INTC7</name>
<feature type="transmembrane region" description="Helical" evidence="1">
    <location>
        <begin position="12"/>
        <end position="34"/>
    </location>
</feature>